<dbReference type="EMBL" id="JBHSRJ010000004">
    <property type="protein sequence ID" value="MFC6042995.1"/>
    <property type="molecule type" value="Genomic_DNA"/>
</dbReference>
<dbReference type="Pfam" id="PF13559">
    <property type="entry name" value="DUF4129"/>
    <property type="match status" value="1"/>
</dbReference>
<name>A0ABW1LG85_9ACTN</name>
<feature type="transmembrane region" description="Helical" evidence="2">
    <location>
        <begin position="80"/>
        <end position="108"/>
    </location>
</feature>
<evidence type="ECO:0000256" key="2">
    <source>
        <dbReference type="SAM" id="Phobius"/>
    </source>
</evidence>
<evidence type="ECO:0000313" key="4">
    <source>
        <dbReference type="EMBL" id="MFC6042995.1"/>
    </source>
</evidence>
<keyword evidence="2" id="KW-1133">Transmembrane helix</keyword>
<feature type="region of interest" description="Disordered" evidence="1">
    <location>
        <begin position="42"/>
        <end position="74"/>
    </location>
</feature>
<accession>A0ABW1LG85</accession>
<protein>
    <submittedName>
        <fullName evidence="4">DUF4129 domain-containing protein</fullName>
    </submittedName>
</protein>
<proteinExistence type="predicted"/>
<organism evidence="4 5">
    <name type="scientific">Nocardioides hankookensis</name>
    <dbReference type="NCBI Taxonomy" id="443157"/>
    <lineage>
        <taxon>Bacteria</taxon>
        <taxon>Bacillati</taxon>
        <taxon>Actinomycetota</taxon>
        <taxon>Actinomycetes</taxon>
        <taxon>Propionibacteriales</taxon>
        <taxon>Nocardioidaceae</taxon>
        <taxon>Nocardioides</taxon>
    </lineage>
</organism>
<evidence type="ECO:0000259" key="3">
    <source>
        <dbReference type="Pfam" id="PF13559"/>
    </source>
</evidence>
<gene>
    <name evidence="4" type="ORF">ACFPYL_07910</name>
</gene>
<dbReference type="Proteomes" id="UP001596135">
    <property type="component" value="Unassembled WGS sequence"/>
</dbReference>
<comment type="caution">
    <text evidence="4">The sequence shown here is derived from an EMBL/GenBank/DDBJ whole genome shotgun (WGS) entry which is preliminary data.</text>
</comment>
<feature type="domain" description="Protein-glutamine gamma-glutamyltransferase-like C-terminal" evidence="3">
    <location>
        <begin position="165"/>
        <end position="234"/>
    </location>
</feature>
<reference evidence="5" key="1">
    <citation type="journal article" date="2019" name="Int. J. Syst. Evol. Microbiol.">
        <title>The Global Catalogue of Microorganisms (GCM) 10K type strain sequencing project: providing services to taxonomists for standard genome sequencing and annotation.</title>
        <authorList>
            <consortium name="The Broad Institute Genomics Platform"/>
            <consortium name="The Broad Institute Genome Sequencing Center for Infectious Disease"/>
            <person name="Wu L."/>
            <person name="Ma J."/>
        </authorList>
    </citation>
    <scope>NUCLEOTIDE SEQUENCE [LARGE SCALE GENOMIC DNA]</scope>
    <source>
        <strain evidence="5">CCUG 54522</strain>
    </source>
</reference>
<sequence>MTARRPASRWGALAAALVAAGVLLVVLLVTWAASIGPSGVLRGDGPGAAQPTTAQTRATPTAAPKPKPKPAEDEQDGGGVLWIFALLINVATAVLALALLVWLARWLTGVRRARRARRRREAAVDAADIDVLSPGAAVARGLLADVDAQRAALSGGAPRNGIVECWHRFEVSAAAAGIERRAWETSSEHTLRVLDLVDADPTAVSRLAALYREARFSEHELTEDDRAAAVAALDRIHHTIGAPA</sequence>
<keyword evidence="2" id="KW-0472">Membrane</keyword>
<evidence type="ECO:0000313" key="5">
    <source>
        <dbReference type="Proteomes" id="UP001596135"/>
    </source>
</evidence>
<keyword evidence="5" id="KW-1185">Reference proteome</keyword>
<keyword evidence="2" id="KW-0812">Transmembrane</keyword>
<feature type="compositionally biased region" description="Low complexity" evidence="1">
    <location>
        <begin position="47"/>
        <end position="64"/>
    </location>
</feature>
<dbReference type="RefSeq" id="WP_379152685.1">
    <property type="nucleotide sequence ID" value="NZ_JBHSRJ010000004.1"/>
</dbReference>
<dbReference type="InterPro" id="IPR025403">
    <property type="entry name" value="TgpA-like_C"/>
</dbReference>
<evidence type="ECO:0000256" key="1">
    <source>
        <dbReference type="SAM" id="MobiDB-lite"/>
    </source>
</evidence>